<organism evidence="3 4">
    <name type="scientific">Cannabis sativa</name>
    <name type="common">Hemp</name>
    <name type="synonym">Marijuana</name>
    <dbReference type="NCBI Taxonomy" id="3483"/>
    <lineage>
        <taxon>Eukaryota</taxon>
        <taxon>Viridiplantae</taxon>
        <taxon>Streptophyta</taxon>
        <taxon>Embryophyta</taxon>
        <taxon>Tracheophyta</taxon>
        <taxon>Spermatophyta</taxon>
        <taxon>Magnoliopsida</taxon>
        <taxon>eudicotyledons</taxon>
        <taxon>Gunneridae</taxon>
        <taxon>Pentapetalae</taxon>
        <taxon>rosids</taxon>
        <taxon>fabids</taxon>
        <taxon>Rosales</taxon>
        <taxon>Cannabaceae</taxon>
        <taxon>Cannabis</taxon>
    </lineage>
</organism>
<name>A0A7J6GBZ1_CANSA</name>
<dbReference type="EMBL" id="JAATIP010000065">
    <property type="protein sequence ID" value="KAF4380444.1"/>
    <property type="molecule type" value="Genomic_DNA"/>
</dbReference>
<dbReference type="InterPro" id="IPR025836">
    <property type="entry name" value="Zn_knuckle_CX2CX4HX4C"/>
</dbReference>
<dbReference type="Proteomes" id="UP000525078">
    <property type="component" value="Unassembled WGS sequence"/>
</dbReference>
<feature type="domain" description="Zinc knuckle CX2CX4HX4C" evidence="2">
    <location>
        <begin position="140"/>
        <end position="184"/>
    </location>
</feature>
<proteinExistence type="predicted"/>
<reference evidence="3 4" key="1">
    <citation type="journal article" date="2020" name="bioRxiv">
        <title>Sequence and annotation of 42 cannabis genomes reveals extensive copy number variation in cannabinoid synthesis and pathogen resistance genes.</title>
        <authorList>
            <person name="Mckernan K.J."/>
            <person name="Helbert Y."/>
            <person name="Kane L.T."/>
            <person name="Ebling H."/>
            <person name="Zhang L."/>
            <person name="Liu B."/>
            <person name="Eaton Z."/>
            <person name="Mclaughlin S."/>
            <person name="Kingan S."/>
            <person name="Baybayan P."/>
            <person name="Concepcion G."/>
            <person name="Jordan M."/>
            <person name="Riva A."/>
            <person name="Barbazuk W."/>
            <person name="Harkins T."/>
        </authorList>
    </citation>
    <scope>NUCLEOTIDE SEQUENCE [LARGE SCALE GENOMIC DNA]</scope>
    <source>
        <strain evidence="4">cv. Jamaican Lion 4</strain>
        <tissue evidence="3">Leaf</tissue>
    </source>
</reference>
<evidence type="ECO:0000256" key="1">
    <source>
        <dbReference type="SAM" id="MobiDB-lite"/>
    </source>
</evidence>
<evidence type="ECO:0000313" key="3">
    <source>
        <dbReference type="EMBL" id="KAF4380444.1"/>
    </source>
</evidence>
<dbReference type="Pfam" id="PF14392">
    <property type="entry name" value="zf-CCHC_4"/>
    <property type="match status" value="1"/>
</dbReference>
<dbReference type="PANTHER" id="PTHR33710:SF77">
    <property type="entry name" value="DNASE I-LIKE SUPERFAMILY PROTEIN"/>
    <property type="match status" value="1"/>
</dbReference>
<sequence length="995" mass="112731">MLLRVNIDMADNSLSHLFEDTVQITTKDLTCRLDPGESEAQEPQSNILLGKLICKGKLGRKAIAGTLKKAWSSFKGWSWKEDDEGILHFTFASNEDAWNVLNRRPWIICGALLVIMPWPSWLAPSKVQFDKSPFWATVEIDKPLFSGFYMKRQSIKDLWIQYKYEKLPKFCLKCSVISHEQKFCFKPPTIIKDVNGAFFPMFGSWMKYDDDARWPFSPLLPKWFEEWIIQKRLTVDNKFKQLWKIDNSMKAIESWEAREQRNQCPGTRRMVEQVVEDLPEMEEERVSRFLVVSLPGIGEVCPFEDTANLVVKKMTANLPNPEASVVNPDSDHSSGVPSALIQVVDSNAVPGSASDATILLSNSLSAMHDCRGNGHFISISSQDQAETIPPTANSSPKIPKKSTLQESQDKVGLGQPKLDPKTINPYSSLLGSQAQLIPWPSKHLWEMGFQTLTGLGTVDKYMREPSLFNPLMEISDFRSMDYENGPKKRKTLDGIIIGPGPSKCNELDTKAEEAVNMYENHNQSTQIIEGKITSPNVIADGSSFSLGSVEKATIKRKRGRLVTRMNEKATIESLEPIQAQRRRGRPSKANTNVRVKPTSFKRSHKNRAIKQKQTLKAHWDNKLFDLIVDLDNHFVLVDRSICYVPPLGTAGGLAICWRLGVDCSIQSADKNMITGIIASDPIDHPWMIIGTYGPPAYGENEAFWKNMGDFIDQCNLHIILLGDLNGTLRDRECLNYANSSSPTRYSFDLRRMVHHIGLIDLGYLGVKYTWFKKSVDPLGGSSLKRARLGRALASTDWRIAWSNAVLSHLTASSSDHNPILLDTLGGKHCTKPQFKYEMMWERDQRLFWVVKRACLETSHDHLMVNLYRKIKHTKAHLTKWNKTHFRKLSTQINEARLALSSIEEAHNQPSKKHKAFMDCLHLYCSWSGQAINLQKSTVHFSKGVPRTRANEITSLLGMSKMKKDATYLGIPLFSSKNRSKDMQYLVQKVLARIDG</sequence>
<evidence type="ECO:0000313" key="4">
    <source>
        <dbReference type="Proteomes" id="UP000525078"/>
    </source>
</evidence>
<dbReference type="PANTHER" id="PTHR33710">
    <property type="entry name" value="BNAC02G09200D PROTEIN"/>
    <property type="match status" value="1"/>
</dbReference>
<feature type="region of interest" description="Disordered" evidence="1">
    <location>
        <begin position="383"/>
        <end position="418"/>
    </location>
</feature>
<feature type="region of interest" description="Disordered" evidence="1">
    <location>
        <begin position="578"/>
        <end position="601"/>
    </location>
</feature>
<dbReference type="InterPro" id="IPR036691">
    <property type="entry name" value="Endo/exonu/phosph_ase_sf"/>
</dbReference>
<dbReference type="SUPFAM" id="SSF56219">
    <property type="entry name" value="DNase I-like"/>
    <property type="match status" value="1"/>
</dbReference>
<dbReference type="AlphaFoldDB" id="A0A7J6GBZ1"/>
<dbReference type="Gene3D" id="3.60.10.10">
    <property type="entry name" value="Endonuclease/exonuclease/phosphatase"/>
    <property type="match status" value="1"/>
</dbReference>
<accession>A0A7J6GBZ1</accession>
<feature type="compositionally biased region" description="Polar residues" evidence="1">
    <location>
        <begin position="383"/>
        <end position="406"/>
    </location>
</feature>
<evidence type="ECO:0000259" key="2">
    <source>
        <dbReference type="Pfam" id="PF14392"/>
    </source>
</evidence>
<protein>
    <recommendedName>
        <fullName evidence="2">Zinc knuckle CX2CX4HX4C domain-containing protein</fullName>
    </recommendedName>
</protein>
<comment type="caution">
    <text evidence="3">The sequence shown here is derived from an EMBL/GenBank/DDBJ whole genome shotgun (WGS) entry which is preliminary data.</text>
</comment>
<gene>
    <name evidence="3" type="ORF">F8388_024737</name>
</gene>